<organism evidence="2 3">
    <name type="scientific">Kribbella caucasensis</name>
    <dbReference type="NCBI Taxonomy" id="2512215"/>
    <lineage>
        <taxon>Bacteria</taxon>
        <taxon>Bacillati</taxon>
        <taxon>Actinomycetota</taxon>
        <taxon>Actinomycetes</taxon>
        <taxon>Propionibacteriales</taxon>
        <taxon>Kribbellaceae</taxon>
        <taxon>Kribbella</taxon>
    </lineage>
</organism>
<feature type="region of interest" description="Disordered" evidence="1">
    <location>
        <begin position="1"/>
        <end position="41"/>
    </location>
</feature>
<feature type="compositionally biased region" description="Polar residues" evidence="1">
    <location>
        <begin position="77"/>
        <end position="94"/>
    </location>
</feature>
<feature type="compositionally biased region" description="Basic and acidic residues" evidence="1">
    <location>
        <begin position="13"/>
        <end position="22"/>
    </location>
</feature>
<proteinExistence type="predicted"/>
<keyword evidence="3" id="KW-1185">Reference proteome</keyword>
<evidence type="ECO:0000313" key="2">
    <source>
        <dbReference type="EMBL" id="TDO45078.1"/>
    </source>
</evidence>
<dbReference type="EMBL" id="SNWQ01000014">
    <property type="protein sequence ID" value="TDO45078.1"/>
    <property type="molecule type" value="Genomic_DNA"/>
</dbReference>
<sequence length="103" mass="10916">MTTATEAAFRRQYRLEHRDGRVHQGAAADPGSGSPVSQDALTSLRHKVDAAYKSAQGASQALTALSKATPPPLQQGEARTNTGTGERQGAQTDRTTGREGQIR</sequence>
<reference evidence="2 3" key="1">
    <citation type="submission" date="2019-03" db="EMBL/GenBank/DDBJ databases">
        <title>Genomic Encyclopedia of Type Strains, Phase III (KMG-III): the genomes of soil and plant-associated and newly described type strains.</title>
        <authorList>
            <person name="Whitman W."/>
        </authorList>
    </citation>
    <scope>NUCLEOTIDE SEQUENCE [LARGE SCALE GENOMIC DNA]</scope>
    <source>
        <strain evidence="2 3">VKM Ac-2527</strain>
    </source>
</reference>
<comment type="caution">
    <text evidence="2">The sequence shown here is derived from an EMBL/GenBank/DDBJ whole genome shotgun (WGS) entry which is preliminary data.</text>
</comment>
<feature type="region of interest" description="Disordered" evidence="1">
    <location>
        <begin position="56"/>
        <end position="103"/>
    </location>
</feature>
<evidence type="ECO:0000313" key="3">
    <source>
        <dbReference type="Proteomes" id="UP000295388"/>
    </source>
</evidence>
<name>A0A4R6K8J8_9ACTN</name>
<accession>A0A4R6K8J8</accession>
<dbReference type="AlphaFoldDB" id="A0A4R6K8J8"/>
<evidence type="ECO:0000256" key="1">
    <source>
        <dbReference type="SAM" id="MobiDB-lite"/>
    </source>
</evidence>
<dbReference type="RefSeq" id="WP_133803016.1">
    <property type="nucleotide sequence ID" value="NZ_SNWQ01000014.1"/>
</dbReference>
<gene>
    <name evidence="2" type="ORF">EV643_114223</name>
</gene>
<protein>
    <submittedName>
        <fullName evidence="2">Uncharacterized protein</fullName>
    </submittedName>
</protein>
<dbReference type="Proteomes" id="UP000295388">
    <property type="component" value="Unassembled WGS sequence"/>
</dbReference>